<comment type="caution">
    <text evidence="4">The sequence shown here is derived from an EMBL/GenBank/DDBJ whole genome shotgun (WGS) entry which is preliminary data.</text>
</comment>
<organism evidence="4 5">
    <name type="scientific">Paeniglutamicibacter gangotriensis</name>
    <dbReference type="NCBI Taxonomy" id="254787"/>
    <lineage>
        <taxon>Bacteria</taxon>
        <taxon>Bacillati</taxon>
        <taxon>Actinomycetota</taxon>
        <taxon>Actinomycetes</taxon>
        <taxon>Micrococcales</taxon>
        <taxon>Micrococcaceae</taxon>
        <taxon>Paeniglutamicibacter</taxon>
    </lineage>
</organism>
<reference evidence="4 5" key="1">
    <citation type="submission" date="2019-07" db="EMBL/GenBank/DDBJ databases">
        <title>Analysis of the biochemical properties, biological activity and biotechnological potential of siderophores and biosurfactants produced by Antarctic psychrotolerant bacteria.</title>
        <authorList>
            <person name="Styczynski M."/>
            <person name="Krucon T."/>
            <person name="Decewicz P."/>
            <person name="Dziewit L."/>
        </authorList>
    </citation>
    <scope>NUCLEOTIDE SEQUENCE [LARGE SCALE GENOMIC DNA]</scope>
    <source>
        <strain evidence="4 5">ANT_H27</strain>
    </source>
</reference>
<dbReference type="SUPFAM" id="SSF53850">
    <property type="entry name" value="Periplasmic binding protein-like II"/>
    <property type="match status" value="1"/>
</dbReference>
<feature type="region of interest" description="Disordered" evidence="1">
    <location>
        <begin position="103"/>
        <end position="136"/>
    </location>
</feature>
<feature type="signal peptide" evidence="2">
    <location>
        <begin position="1"/>
        <end position="24"/>
    </location>
</feature>
<accession>A0A5B0EKT2</accession>
<evidence type="ECO:0000256" key="2">
    <source>
        <dbReference type="SAM" id="SignalP"/>
    </source>
</evidence>
<feature type="chain" id="PRO_5039729561" description="ABC-type glycine betaine transport system substrate-binding domain-containing protein" evidence="2">
    <location>
        <begin position="25"/>
        <end position="336"/>
    </location>
</feature>
<evidence type="ECO:0000313" key="4">
    <source>
        <dbReference type="EMBL" id="KAA0977949.1"/>
    </source>
</evidence>
<dbReference type="InterPro" id="IPR007210">
    <property type="entry name" value="ABC_Gly_betaine_transp_sub-bd"/>
</dbReference>
<dbReference type="AlphaFoldDB" id="A0A5B0EKT2"/>
<keyword evidence="2" id="KW-0732">Signal</keyword>
<name>A0A5B0EKT2_9MICC</name>
<dbReference type="GO" id="GO:0043190">
    <property type="term" value="C:ATP-binding cassette (ABC) transporter complex"/>
    <property type="evidence" value="ECO:0007669"/>
    <property type="project" value="InterPro"/>
</dbReference>
<evidence type="ECO:0000256" key="1">
    <source>
        <dbReference type="SAM" id="MobiDB-lite"/>
    </source>
</evidence>
<evidence type="ECO:0000259" key="3">
    <source>
        <dbReference type="Pfam" id="PF04069"/>
    </source>
</evidence>
<dbReference type="Gene3D" id="3.40.190.120">
    <property type="entry name" value="Osmoprotection protein (prox), domain 2"/>
    <property type="match status" value="1"/>
</dbReference>
<dbReference type="RefSeq" id="WP_149619113.1">
    <property type="nucleotide sequence ID" value="NZ_VOBL01000005.1"/>
</dbReference>
<dbReference type="EMBL" id="VOBL01000005">
    <property type="protein sequence ID" value="KAA0977949.1"/>
    <property type="molecule type" value="Genomic_DNA"/>
</dbReference>
<evidence type="ECO:0000313" key="5">
    <source>
        <dbReference type="Proteomes" id="UP000323856"/>
    </source>
</evidence>
<feature type="domain" description="ABC-type glycine betaine transport system substrate-binding" evidence="3">
    <location>
        <begin position="40"/>
        <end position="329"/>
    </location>
</feature>
<dbReference type="Pfam" id="PF04069">
    <property type="entry name" value="OpuAC"/>
    <property type="match status" value="1"/>
</dbReference>
<dbReference type="Proteomes" id="UP000323856">
    <property type="component" value="Unassembled WGS sequence"/>
</dbReference>
<dbReference type="Gene3D" id="3.40.190.10">
    <property type="entry name" value="Periplasmic binding protein-like II"/>
    <property type="match status" value="1"/>
</dbReference>
<feature type="compositionally biased region" description="Low complexity" evidence="1">
    <location>
        <begin position="104"/>
        <end position="122"/>
    </location>
</feature>
<sequence>MIRSTGPLGLTAIGALLLSLTACTAGSEVDTSQPTTTRELVIVQGPDAQDQALGHAYRQMLDDVGIEASLAQAADDPVAAVLAGHADVTVAGSGELLAALEKLPSSADESSPAADSPAADSPTGTPADSGRPEATPGATVLDAAQTKDTLHALELNEFAVLDSAEAQSTGTLVVTAATSVGEQLTNVQQLSALCSELEFGIVADEAAQLTDELATILDCVPAKVIELTAPNARGVLPVITDAVQVQATTVDNAGIADNALVVLEGADVLFAPQTITPLITTREVGQDAVKALNKLSGALKQEDLLELDRMVTGRDAVEPARAATDWLAEKDMLDAG</sequence>
<proteinExistence type="predicted"/>
<dbReference type="PROSITE" id="PS51257">
    <property type="entry name" value="PROKAR_LIPOPROTEIN"/>
    <property type="match status" value="1"/>
</dbReference>
<dbReference type="OrthoDB" id="4919843at2"/>
<protein>
    <recommendedName>
        <fullName evidence="3">ABC-type glycine betaine transport system substrate-binding domain-containing protein</fullName>
    </recommendedName>
</protein>
<dbReference type="GO" id="GO:0022857">
    <property type="term" value="F:transmembrane transporter activity"/>
    <property type="evidence" value="ECO:0007669"/>
    <property type="project" value="InterPro"/>
</dbReference>
<gene>
    <name evidence="4" type="ORF">FQ154_06745</name>
</gene>